<evidence type="ECO:0000256" key="1">
    <source>
        <dbReference type="SAM" id="MobiDB-lite"/>
    </source>
</evidence>
<dbReference type="RefSeq" id="WP_107888932.1">
    <property type="nucleotide sequence ID" value="NZ_CP028519.1"/>
</dbReference>
<proteinExistence type="predicted"/>
<protein>
    <submittedName>
        <fullName evidence="2">Uncharacterized protein</fullName>
    </submittedName>
</protein>
<dbReference type="EMBL" id="CP028519">
    <property type="protein sequence ID" value="AVY93662.1"/>
    <property type="molecule type" value="Genomic_DNA"/>
</dbReference>
<keyword evidence="3" id="KW-1185">Reference proteome</keyword>
<evidence type="ECO:0000313" key="3">
    <source>
        <dbReference type="Proteomes" id="UP000244173"/>
    </source>
</evidence>
<dbReference type="Proteomes" id="UP000244173">
    <property type="component" value="Chromosome"/>
</dbReference>
<dbReference type="KEGG" id="maer:DAI18_06090"/>
<feature type="compositionally biased region" description="Basic and acidic residues" evidence="1">
    <location>
        <begin position="89"/>
        <end position="102"/>
    </location>
</feature>
<accession>A0A2S0P8I6</accession>
<gene>
    <name evidence="2" type="ORF">DAI18_06090</name>
</gene>
<evidence type="ECO:0000313" key="2">
    <source>
        <dbReference type="EMBL" id="AVY93662.1"/>
    </source>
</evidence>
<feature type="region of interest" description="Disordered" evidence="1">
    <location>
        <begin position="89"/>
        <end position="109"/>
    </location>
</feature>
<organism evidence="2 3">
    <name type="scientific">Microvirgula aerodenitrificans</name>
    <dbReference type="NCBI Taxonomy" id="57480"/>
    <lineage>
        <taxon>Bacteria</taxon>
        <taxon>Pseudomonadati</taxon>
        <taxon>Pseudomonadota</taxon>
        <taxon>Betaproteobacteria</taxon>
        <taxon>Neisseriales</taxon>
        <taxon>Aquaspirillaceae</taxon>
        <taxon>Microvirgula</taxon>
    </lineage>
</organism>
<reference evidence="2 3" key="1">
    <citation type="submission" date="2018-04" db="EMBL/GenBank/DDBJ databases">
        <title>Denitrifier Microvirgula.</title>
        <authorList>
            <person name="Anderson E."/>
            <person name="Jang J."/>
            <person name="Ishii S."/>
        </authorList>
    </citation>
    <scope>NUCLEOTIDE SEQUENCE [LARGE SCALE GENOMIC DNA]</scope>
    <source>
        <strain evidence="2 3">BE2.4</strain>
    </source>
</reference>
<name>A0A2S0P8I6_9NEIS</name>
<sequence>MPFRPSATVETALLLCLSQSGASSSSAIILTDGDPQTFAGLNRNVSTERDGSNTLKPVFDKDKIEAGLATIKTLQRETGTFLNNRAKEMAQAKADLDKDSPSRKANVTV</sequence>
<dbReference type="AlphaFoldDB" id="A0A2S0P8I6"/>